<protein>
    <submittedName>
        <fullName evidence="1">Uncharacterized protein</fullName>
    </submittedName>
</protein>
<dbReference type="InterPro" id="IPR036691">
    <property type="entry name" value="Endo/exonu/phosph_ase_sf"/>
</dbReference>
<reference evidence="1" key="1">
    <citation type="submission" date="2016-11" db="EMBL/GenBank/DDBJ databases">
        <title>The genome of Nicotiana attenuata.</title>
        <authorList>
            <person name="Xu S."/>
            <person name="Brockmoeller T."/>
            <person name="Gaquerel E."/>
            <person name="Navarro A."/>
            <person name="Kuhl H."/>
            <person name="Gase K."/>
            <person name="Ling Z."/>
            <person name="Zhou W."/>
            <person name="Kreitzer C."/>
            <person name="Stanke M."/>
            <person name="Tang H."/>
            <person name="Lyons E."/>
            <person name="Pandey P."/>
            <person name="Pandey S.P."/>
            <person name="Timmermann B."/>
            <person name="Baldwin I.T."/>
        </authorList>
    </citation>
    <scope>NUCLEOTIDE SEQUENCE [LARGE SCALE GENOMIC DNA]</scope>
    <source>
        <strain evidence="1">UT</strain>
    </source>
</reference>
<sequence>MWSGNNMTIVLSITTLYAKCTPKERRELWSSLELTNLQVNGPWCIGGDFNVILDPDEKKGGRPHRMNKSLEFSTCIDNCGMMDLDFVGPKYTWCSNWEARRRIWKRLDRVFINDEWIGSYHRPILIQCHDTNQQGPKYFKFLNFWTNQPSFLQVVEEVWRNHVNGNPLWRLQQKLKMLSRRLTQWSKEDIGNVFDQVHYWENKMKDLEQSDLKNNNDITRTELNKGQAEYIRWMGMQDDILKQKARVNWFEEGDANTKYFHSTIRDRRRRLQIQKIKDHRGHWIEGDSNIGKTVVLHFQQFFNINHHFNDQNIINGIPQCVIGDDNEILTATPDTEEIRDDVFNMSSTSATGPEGYSGKFFQTCWDIIKEDITDFVQALQAATFCSCFPAVEFTCTSVRETPRDQVPKLVLVNPKAYCLDYLESIAE</sequence>
<name>A0A314KWF5_NICAT</name>
<dbReference type="Proteomes" id="UP000187609">
    <property type="component" value="Unassembled WGS sequence"/>
</dbReference>
<evidence type="ECO:0000313" key="2">
    <source>
        <dbReference type="Proteomes" id="UP000187609"/>
    </source>
</evidence>
<gene>
    <name evidence="1" type="ORF">A4A49_52065</name>
</gene>
<keyword evidence="2" id="KW-1185">Reference proteome</keyword>
<dbReference type="Gene3D" id="3.60.10.10">
    <property type="entry name" value="Endonuclease/exonuclease/phosphatase"/>
    <property type="match status" value="1"/>
</dbReference>
<comment type="caution">
    <text evidence="1">The sequence shown here is derived from an EMBL/GenBank/DDBJ whole genome shotgun (WGS) entry which is preliminary data.</text>
</comment>
<dbReference type="PANTHER" id="PTHR33710:SF35">
    <property type="entry name" value="RNA-DIRECTED DNA POLYMERASE (REVERSE TRANSCRIPTASE)_ RIBONUCLEASE H"/>
    <property type="match status" value="1"/>
</dbReference>
<dbReference type="PANTHER" id="PTHR33710">
    <property type="entry name" value="BNAC02G09200D PROTEIN"/>
    <property type="match status" value="1"/>
</dbReference>
<proteinExistence type="predicted"/>
<evidence type="ECO:0000313" key="1">
    <source>
        <dbReference type="EMBL" id="OIT33861.1"/>
    </source>
</evidence>
<dbReference type="AlphaFoldDB" id="A0A314KWF5"/>
<dbReference type="SUPFAM" id="SSF56219">
    <property type="entry name" value="DNase I-like"/>
    <property type="match status" value="1"/>
</dbReference>
<accession>A0A314KWF5</accession>
<dbReference type="EMBL" id="MJEQ01000812">
    <property type="protein sequence ID" value="OIT33861.1"/>
    <property type="molecule type" value="Genomic_DNA"/>
</dbReference>
<dbReference type="Gramene" id="OIT33861">
    <property type="protein sequence ID" value="OIT33861"/>
    <property type="gene ID" value="A4A49_52065"/>
</dbReference>
<organism evidence="1 2">
    <name type="scientific">Nicotiana attenuata</name>
    <name type="common">Coyote tobacco</name>
    <dbReference type="NCBI Taxonomy" id="49451"/>
    <lineage>
        <taxon>Eukaryota</taxon>
        <taxon>Viridiplantae</taxon>
        <taxon>Streptophyta</taxon>
        <taxon>Embryophyta</taxon>
        <taxon>Tracheophyta</taxon>
        <taxon>Spermatophyta</taxon>
        <taxon>Magnoliopsida</taxon>
        <taxon>eudicotyledons</taxon>
        <taxon>Gunneridae</taxon>
        <taxon>Pentapetalae</taxon>
        <taxon>asterids</taxon>
        <taxon>lamiids</taxon>
        <taxon>Solanales</taxon>
        <taxon>Solanaceae</taxon>
        <taxon>Nicotianoideae</taxon>
        <taxon>Nicotianeae</taxon>
        <taxon>Nicotiana</taxon>
    </lineage>
</organism>